<organism evidence="4 5">
    <name type="scientific">Candidatus Yanofskybacteria bacterium RIFCSPLOWO2_01_FULL_49_17</name>
    <dbReference type="NCBI Taxonomy" id="1802700"/>
    <lineage>
        <taxon>Bacteria</taxon>
        <taxon>Candidatus Yanofskyibacteriota</taxon>
    </lineage>
</organism>
<dbReference type="GO" id="GO:0030527">
    <property type="term" value="F:structural constituent of chromatin"/>
    <property type="evidence" value="ECO:0007669"/>
    <property type="project" value="InterPro"/>
</dbReference>
<gene>
    <name evidence="4" type="ORF">A2941_01315</name>
</gene>
<dbReference type="Gene3D" id="4.10.520.10">
    <property type="entry name" value="IHF-like DNA-binding proteins"/>
    <property type="match status" value="1"/>
</dbReference>
<dbReference type="InterPro" id="IPR010992">
    <property type="entry name" value="IHF-like_DNA-bd_dom_sf"/>
</dbReference>
<dbReference type="PANTHER" id="PTHR33175">
    <property type="entry name" value="DNA-BINDING PROTEIN HU"/>
    <property type="match status" value="1"/>
</dbReference>
<dbReference type="AlphaFoldDB" id="A0A1F8GQG5"/>
<sequence>MKKSQLGAVLGEKLNMSKKQGGEAVDAFVEIITNELRKGGKVNITGFGIFKVSDRKAREGRNPRTGETIQIKASKKPRFTAGKLLKEAVGATK</sequence>
<dbReference type="GO" id="GO:0030261">
    <property type="term" value="P:chromosome condensation"/>
    <property type="evidence" value="ECO:0007669"/>
    <property type="project" value="UniProtKB-KW"/>
</dbReference>
<reference evidence="4 5" key="1">
    <citation type="journal article" date="2016" name="Nat. Commun.">
        <title>Thousands of microbial genomes shed light on interconnected biogeochemical processes in an aquifer system.</title>
        <authorList>
            <person name="Anantharaman K."/>
            <person name="Brown C.T."/>
            <person name="Hug L.A."/>
            <person name="Sharon I."/>
            <person name="Castelle C.J."/>
            <person name="Probst A.J."/>
            <person name="Thomas B.C."/>
            <person name="Singh A."/>
            <person name="Wilkins M.J."/>
            <person name="Karaoz U."/>
            <person name="Brodie E.L."/>
            <person name="Williams K.H."/>
            <person name="Hubbard S.S."/>
            <person name="Banfield J.F."/>
        </authorList>
    </citation>
    <scope>NUCLEOTIDE SEQUENCE [LARGE SCALE GENOMIC DNA]</scope>
</reference>
<dbReference type="PRINTS" id="PR01727">
    <property type="entry name" value="DNABINDINGHU"/>
</dbReference>
<comment type="similarity">
    <text evidence="3">Belongs to the bacterial histone-like protein family.</text>
</comment>
<dbReference type="InterPro" id="IPR000119">
    <property type="entry name" value="Hist_DNA-bd"/>
</dbReference>
<evidence type="ECO:0000313" key="4">
    <source>
        <dbReference type="EMBL" id="OGN27613.1"/>
    </source>
</evidence>
<evidence type="ECO:0000256" key="3">
    <source>
        <dbReference type="RuleBase" id="RU003939"/>
    </source>
</evidence>
<evidence type="ECO:0000313" key="5">
    <source>
        <dbReference type="Proteomes" id="UP000178444"/>
    </source>
</evidence>
<evidence type="ECO:0000256" key="1">
    <source>
        <dbReference type="ARBA" id="ARBA00023067"/>
    </source>
</evidence>
<evidence type="ECO:0000256" key="2">
    <source>
        <dbReference type="ARBA" id="ARBA00023125"/>
    </source>
</evidence>
<comment type="caution">
    <text evidence="4">The sequence shown here is derived from an EMBL/GenBank/DDBJ whole genome shotgun (WGS) entry which is preliminary data.</text>
</comment>
<dbReference type="Proteomes" id="UP000178444">
    <property type="component" value="Unassembled WGS sequence"/>
</dbReference>
<keyword evidence="1" id="KW-0226">DNA condensation</keyword>
<proteinExistence type="inferred from homology"/>
<dbReference type="EMBL" id="MGKO01000008">
    <property type="protein sequence ID" value="OGN27613.1"/>
    <property type="molecule type" value="Genomic_DNA"/>
</dbReference>
<dbReference type="SMART" id="SM00411">
    <property type="entry name" value="BHL"/>
    <property type="match status" value="1"/>
</dbReference>
<dbReference type="SUPFAM" id="SSF47729">
    <property type="entry name" value="IHF-like DNA-binding proteins"/>
    <property type="match status" value="1"/>
</dbReference>
<dbReference type="InterPro" id="IPR020816">
    <property type="entry name" value="Histone-like_DNA-bd_CS"/>
</dbReference>
<name>A0A1F8GQG5_9BACT</name>
<protein>
    <submittedName>
        <fullName evidence="4">DNA-binding protein HU</fullName>
    </submittedName>
</protein>
<dbReference type="PROSITE" id="PS00045">
    <property type="entry name" value="HISTONE_LIKE"/>
    <property type="match status" value="1"/>
</dbReference>
<dbReference type="PANTHER" id="PTHR33175:SF3">
    <property type="entry name" value="DNA-BINDING PROTEIN HU-BETA"/>
    <property type="match status" value="1"/>
</dbReference>
<dbReference type="GO" id="GO:0003677">
    <property type="term" value="F:DNA binding"/>
    <property type="evidence" value="ECO:0007669"/>
    <property type="project" value="UniProtKB-KW"/>
</dbReference>
<keyword evidence="2 4" id="KW-0238">DNA-binding</keyword>
<dbReference type="Pfam" id="PF00216">
    <property type="entry name" value="Bac_DNA_binding"/>
    <property type="match status" value="1"/>
</dbReference>
<accession>A0A1F8GQG5</accession>
<dbReference type="CDD" id="cd13831">
    <property type="entry name" value="HU"/>
    <property type="match status" value="1"/>
</dbReference>